<keyword evidence="3" id="KW-1185">Reference proteome</keyword>
<dbReference type="Proteomes" id="UP000295543">
    <property type="component" value="Unassembled WGS sequence"/>
</dbReference>
<feature type="compositionally biased region" description="Basic and acidic residues" evidence="1">
    <location>
        <begin position="151"/>
        <end position="161"/>
    </location>
</feature>
<evidence type="ECO:0000256" key="1">
    <source>
        <dbReference type="SAM" id="MobiDB-lite"/>
    </source>
</evidence>
<dbReference type="AlphaFoldDB" id="A0A4R5U5Q0"/>
<gene>
    <name evidence="2" type="ORF">E2F49_15370</name>
</gene>
<name>A0A4R5U5Q0_9GAMM</name>
<organism evidence="2 3">
    <name type="scientific">Luteimonas terrae</name>
    <dbReference type="NCBI Taxonomy" id="1530191"/>
    <lineage>
        <taxon>Bacteria</taxon>
        <taxon>Pseudomonadati</taxon>
        <taxon>Pseudomonadota</taxon>
        <taxon>Gammaproteobacteria</taxon>
        <taxon>Lysobacterales</taxon>
        <taxon>Lysobacteraceae</taxon>
        <taxon>Luteimonas</taxon>
    </lineage>
</organism>
<evidence type="ECO:0000313" key="3">
    <source>
        <dbReference type="Proteomes" id="UP000295543"/>
    </source>
</evidence>
<feature type="compositionally biased region" description="Low complexity" evidence="1">
    <location>
        <begin position="139"/>
        <end position="148"/>
    </location>
</feature>
<proteinExistence type="predicted"/>
<reference evidence="2 3" key="1">
    <citation type="submission" date="2019-03" db="EMBL/GenBank/DDBJ databases">
        <title>Luteimonas zhaokaii sp.nov., isolated from the rectal contents of Plateau pika in Yushu, Qinghai Province, China.</title>
        <authorList>
            <person name="Zhang G."/>
        </authorList>
    </citation>
    <scope>NUCLEOTIDE SEQUENCE [LARGE SCALE GENOMIC DNA]</scope>
    <source>
        <strain evidence="2 3">THG-MD21</strain>
    </source>
</reference>
<sequence>MHLPFFVFVIRYPVETSRLRHAGDARGQVGKEIRIMGYAKTAKAESGAWHQLRARRGALFALMMLPAAMAGAQYDPGATLDLGMGYGQNALSQSAMRNMDKDSRDNDSRDEADYAGSGMTREARLDVLRKEYARRVAADGAASANAWATEMGRRDAQAERN</sequence>
<feature type="region of interest" description="Disordered" evidence="1">
    <location>
        <begin position="139"/>
        <end position="161"/>
    </location>
</feature>
<accession>A0A4R5U5Q0</accession>
<feature type="compositionally biased region" description="Basic and acidic residues" evidence="1">
    <location>
        <begin position="98"/>
        <end position="112"/>
    </location>
</feature>
<dbReference type="OrthoDB" id="763772at2"/>
<dbReference type="RefSeq" id="WP_133394709.1">
    <property type="nucleotide sequence ID" value="NZ_SMTG01000009.1"/>
</dbReference>
<protein>
    <submittedName>
        <fullName evidence="2">Uncharacterized protein</fullName>
    </submittedName>
</protein>
<feature type="region of interest" description="Disordered" evidence="1">
    <location>
        <begin position="94"/>
        <end position="116"/>
    </location>
</feature>
<comment type="caution">
    <text evidence="2">The sequence shown here is derived from an EMBL/GenBank/DDBJ whole genome shotgun (WGS) entry which is preliminary data.</text>
</comment>
<dbReference type="EMBL" id="SMTG01000009">
    <property type="protein sequence ID" value="TDK28940.1"/>
    <property type="molecule type" value="Genomic_DNA"/>
</dbReference>
<evidence type="ECO:0000313" key="2">
    <source>
        <dbReference type="EMBL" id="TDK28940.1"/>
    </source>
</evidence>